<dbReference type="InterPro" id="IPR011990">
    <property type="entry name" value="TPR-like_helical_dom_sf"/>
</dbReference>
<accession>A0AAD8RRM3</accession>
<dbReference type="AlphaFoldDB" id="A0AAD8RRM3"/>
<comment type="caution">
    <text evidence="1">The sequence shown here is derived from an EMBL/GenBank/DDBJ whole genome shotgun (WGS) entry which is preliminary data.</text>
</comment>
<keyword evidence="2" id="KW-1185">Reference proteome</keyword>
<reference evidence="1" key="1">
    <citation type="submission" date="2023-07" db="EMBL/GenBank/DDBJ databases">
        <title>A chromosome-level genome assembly of Lolium multiflorum.</title>
        <authorList>
            <person name="Chen Y."/>
            <person name="Copetti D."/>
            <person name="Kolliker R."/>
            <person name="Studer B."/>
        </authorList>
    </citation>
    <scope>NUCLEOTIDE SEQUENCE</scope>
    <source>
        <strain evidence="1">02402/16</strain>
        <tissue evidence="1">Leaf</tissue>
    </source>
</reference>
<organism evidence="1 2">
    <name type="scientific">Lolium multiflorum</name>
    <name type="common">Italian ryegrass</name>
    <name type="synonym">Lolium perenne subsp. multiflorum</name>
    <dbReference type="NCBI Taxonomy" id="4521"/>
    <lineage>
        <taxon>Eukaryota</taxon>
        <taxon>Viridiplantae</taxon>
        <taxon>Streptophyta</taxon>
        <taxon>Embryophyta</taxon>
        <taxon>Tracheophyta</taxon>
        <taxon>Spermatophyta</taxon>
        <taxon>Magnoliopsida</taxon>
        <taxon>Liliopsida</taxon>
        <taxon>Poales</taxon>
        <taxon>Poaceae</taxon>
        <taxon>BOP clade</taxon>
        <taxon>Pooideae</taxon>
        <taxon>Poodae</taxon>
        <taxon>Poeae</taxon>
        <taxon>Poeae Chloroplast Group 2 (Poeae type)</taxon>
        <taxon>Loliodinae</taxon>
        <taxon>Loliinae</taxon>
        <taxon>Lolium</taxon>
    </lineage>
</organism>
<proteinExistence type="predicted"/>
<dbReference type="Gene3D" id="1.25.40.10">
    <property type="entry name" value="Tetratricopeptide repeat domain"/>
    <property type="match status" value="1"/>
</dbReference>
<name>A0AAD8RRM3_LOLMU</name>
<sequence length="185" mass="19925">MTCLPTQRSSTSCQARESGQSRMLLSLFHEIVSLMADGGGPEILPLMDHLKITCTASDSLVFATNCLFTAYITCYDAHDTIGLTGPVDRLEKKIGLTGDLCRLGVVPSVWACNVLLKFAADRGGSEIVLSAYGQMKLLGLALGAPALGIITRSLFREKKGDTAFEVWAEMIVSGANQMQVDTCRF</sequence>
<gene>
    <name evidence="1" type="ORF">QYE76_004906</name>
</gene>
<dbReference type="EMBL" id="JAUUTY010000005">
    <property type="protein sequence ID" value="KAK1630591.1"/>
    <property type="molecule type" value="Genomic_DNA"/>
</dbReference>
<dbReference type="Proteomes" id="UP001231189">
    <property type="component" value="Unassembled WGS sequence"/>
</dbReference>
<protein>
    <submittedName>
        <fullName evidence="1">Uncharacterized protein</fullName>
    </submittedName>
</protein>
<evidence type="ECO:0000313" key="1">
    <source>
        <dbReference type="EMBL" id="KAK1630591.1"/>
    </source>
</evidence>
<evidence type="ECO:0000313" key="2">
    <source>
        <dbReference type="Proteomes" id="UP001231189"/>
    </source>
</evidence>